<sequence>MNKIVSIILATVLVIGIGIVFFGQLKNNPGLNGVQTAQNVEIRDGVQYVTINARGGYSPKVSTAQANIPTKLVVKTNETYDCSAALVIRSIGYQKILPQTGEEIIDLGSPQSGTLQGLCSMGMYNFKINFN</sequence>
<accession>A0A2M6WD04</accession>
<proteinExistence type="predicted"/>
<comment type="caution">
    <text evidence="2">The sequence shown here is derived from an EMBL/GenBank/DDBJ whole genome shotgun (WGS) entry which is preliminary data.</text>
</comment>
<evidence type="ECO:0000313" key="2">
    <source>
        <dbReference type="EMBL" id="PIT90625.1"/>
    </source>
</evidence>
<evidence type="ECO:0000259" key="1">
    <source>
        <dbReference type="Pfam" id="PF13473"/>
    </source>
</evidence>
<dbReference type="Gene3D" id="2.60.40.420">
    <property type="entry name" value="Cupredoxins - blue copper proteins"/>
    <property type="match status" value="1"/>
</dbReference>
<reference evidence="3" key="1">
    <citation type="submission" date="2017-09" db="EMBL/GenBank/DDBJ databases">
        <title>Depth-based differentiation of microbial function through sediment-hosted aquifers and enrichment of novel symbionts in the deep terrestrial subsurface.</title>
        <authorList>
            <person name="Probst A.J."/>
            <person name="Ladd B."/>
            <person name="Jarett J.K."/>
            <person name="Geller-Mcgrath D.E."/>
            <person name="Sieber C.M.K."/>
            <person name="Emerson J.B."/>
            <person name="Anantharaman K."/>
            <person name="Thomas B.C."/>
            <person name="Malmstrom R."/>
            <person name="Stieglmeier M."/>
            <person name="Klingl A."/>
            <person name="Woyke T."/>
            <person name="Ryan C.M."/>
            <person name="Banfield J.F."/>
        </authorList>
    </citation>
    <scope>NUCLEOTIDE SEQUENCE [LARGE SCALE GENOMIC DNA]</scope>
</reference>
<protein>
    <recommendedName>
        <fullName evidence="1">EfeO-type cupredoxin-like domain-containing protein</fullName>
    </recommendedName>
</protein>
<dbReference type="EMBL" id="PFBO01000034">
    <property type="protein sequence ID" value="PIT90625.1"/>
    <property type="molecule type" value="Genomic_DNA"/>
</dbReference>
<dbReference type="Pfam" id="PF13473">
    <property type="entry name" value="Cupredoxin_1"/>
    <property type="match status" value="1"/>
</dbReference>
<dbReference type="InterPro" id="IPR028096">
    <property type="entry name" value="EfeO_Cupredoxin"/>
</dbReference>
<feature type="domain" description="EfeO-type cupredoxin-like" evidence="1">
    <location>
        <begin position="47"/>
        <end position="124"/>
    </location>
</feature>
<evidence type="ECO:0000313" key="3">
    <source>
        <dbReference type="Proteomes" id="UP000230543"/>
    </source>
</evidence>
<gene>
    <name evidence="2" type="ORF">COU22_01080</name>
</gene>
<dbReference type="Proteomes" id="UP000230543">
    <property type="component" value="Unassembled WGS sequence"/>
</dbReference>
<dbReference type="AlphaFoldDB" id="A0A2M6WD04"/>
<organism evidence="2 3">
    <name type="scientific">Candidatus Komeilibacteria bacterium CG10_big_fil_rev_8_21_14_0_10_41_13</name>
    <dbReference type="NCBI Taxonomy" id="1974476"/>
    <lineage>
        <taxon>Bacteria</taxon>
        <taxon>Candidatus Komeiliibacteriota</taxon>
    </lineage>
</organism>
<dbReference type="InterPro" id="IPR008972">
    <property type="entry name" value="Cupredoxin"/>
</dbReference>
<name>A0A2M6WD04_9BACT</name>